<dbReference type="InterPro" id="IPR050832">
    <property type="entry name" value="Bact_Acetyltransf"/>
</dbReference>
<keyword evidence="2" id="KW-0012">Acyltransferase</keyword>
<keyword evidence="1 4" id="KW-0808">Transferase</keyword>
<protein>
    <submittedName>
        <fullName evidence="4">GNAT family N-acetyltransferase</fullName>
    </submittedName>
</protein>
<keyword evidence="5" id="KW-1185">Reference proteome</keyword>
<dbReference type="PANTHER" id="PTHR43877">
    <property type="entry name" value="AMINOALKYLPHOSPHONATE N-ACETYLTRANSFERASE-RELATED-RELATED"/>
    <property type="match status" value="1"/>
</dbReference>
<reference evidence="4 5" key="1">
    <citation type="submission" date="2017-12" db="EMBL/GenBank/DDBJ databases">
        <title>Anaerobic carbon monoxide metabolism by Pleomorphomonas carboxyditropha sp. nov., a new mesophilic hydrogenogenic carboxidotroph.</title>
        <authorList>
            <person name="Esquivel-Elizondo S."/>
            <person name="Krajmalnik-Brown R."/>
        </authorList>
    </citation>
    <scope>NUCLEOTIDE SEQUENCE [LARGE SCALE GENOMIC DNA]</scope>
    <source>
        <strain evidence="4 5">R5-392</strain>
    </source>
</reference>
<evidence type="ECO:0000313" key="5">
    <source>
        <dbReference type="Proteomes" id="UP000233491"/>
    </source>
</evidence>
<organism evidence="4 5">
    <name type="scientific">Pleomorphomonas diazotrophica</name>
    <dbReference type="NCBI Taxonomy" id="1166257"/>
    <lineage>
        <taxon>Bacteria</taxon>
        <taxon>Pseudomonadati</taxon>
        <taxon>Pseudomonadota</taxon>
        <taxon>Alphaproteobacteria</taxon>
        <taxon>Hyphomicrobiales</taxon>
        <taxon>Pleomorphomonadaceae</taxon>
        <taxon>Pleomorphomonas</taxon>
    </lineage>
</organism>
<evidence type="ECO:0000259" key="3">
    <source>
        <dbReference type="PROSITE" id="PS51186"/>
    </source>
</evidence>
<comment type="caution">
    <text evidence="4">The sequence shown here is derived from an EMBL/GenBank/DDBJ whole genome shotgun (WGS) entry which is preliminary data.</text>
</comment>
<sequence length="185" mass="20340">MVKCRRCRLQPGFSAATGSAMPIAPTLRSYRSDDRAAVVRLWHDAWHDGHGTVLPAHVVAERTLESFDLRLEPLEAGCLVAEVEGRIMGFSAIEGNEIDQLYVAREARGTGLAAALLTATETSLARRGIRDAAIQCSAGNDRAHRFYARAGWRDSGVRQAPIWTPDGRHETHPTHIFVKQLSSLD</sequence>
<evidence type="ECO:0000313" key="4">
    <source>
        <dbReference type="EMBL" id="PKR90127.1"/>
    </source>
</evidence>
<dbReference type="InterPro" id="IPR000182">
    <property type="entry name" value="GNAT_dom"/>
</dbReference>
<dbReference type="SUPFAM" id="SSF55729">
    <property type="entry name" value="Acyl-CoA N-acyltransferases (Nat)"/>
    <property type="match status" value="1"/>
</dbReference>
<proteinExistence type="predicted"/>
<dbReference type="CDD" id="cd04301">
    <property type="entry name" value="NAT_SF"/>
    <property type="match status" value="1"/>
</dbReference>
<dbReference type="Gene3D" id="3.40.630.30">
    <property type="match status" value="1"/>
</dbReference>
<dbReference type="InterPro" id="IPR016181">
    <property type="entry name" value="Acyl_CoA_acyltransferase"/>
</dbReference>
<dbReference type="EMBL" id="PJNW01000002">
    <property type="protein sequence ID" value="PKR90127.1"/>
    <property type="molecule type" value="Genomic_DNA"/>
</dbReference>
<dbReference type="GO" id="GO:0016747">
    <property type="term" value="F:acyltransferase activity, transferring groups other than amino-acyl groups"/>
    <property type="evidence" value="ECO:0007669"/>
    <property type="project" value="InterPro"/>
</dbReference>
<dbReference type="PROSITE" id="PS51186">
    <property type="entry name" value="GNAT"/>
    <property type="match status" value="1"/>
</dbReference>
<evidence type="ECO:0000256" key="1">
    <source>
        <dbReference type="ARBA" id="ARBA00022679"/>
    </source>
</evidence>
<dbReference type="Proteomes" id="UP000233491">
    <property type="component" value="Unassembled WGS sequence"/>
</dbReference>
<feature type="domain" description="N-acetyltransferase" evidence="3">
    <location>
        <begin position="25"/>
        <end position="175"/>
    </location>
</feature>
<dbReference type="AlphaFoldDB" id="A0A2N3LZZ9"/>
<accession>A0A2N3LZZ9</accession>
<name>A0A2N3LZZ9_9HYPH</name>
<dbReference type="OrthoDB" id="6172743at2"/>
<dbReference type="Pfam" id="PF13673">
    <property type="entry name" value="Acetyltransf_10"/>
    <property type="match status" value="1"/>
</dbReference>
<evidence type="ECO:0000256" key="2">
    <source>
        <dbReference type="ARBA" id="ARBA00023315"/>
    </source>
</evidence>
<gene>
    <name evidence="4" type="ORF">CXZ10_01685</name>
</gene>